<dbReference type="EMBL" id="KI536925">
    <property type="protein sequence ID" value="ESR38645.1"/>
    <property type="molecule type" value="Genomic_DNA"/>
</dbReference>
<dbReference type="Gene3D" id="1.10.287.890">
    <property type="entry name" value="Crystal structure of tRNA isopentenylpyrophosphate transferase (bh2366) domain"/>
    <property type="match status" value="1"/>
</dbReference>
<keyword evidence="5" id="KW-0067">ATP-binding</keyword>
<gene>
    <name evidence="6" type="ORF">CICLE_v10025914mg</name>
</gene>
<accession>V4SIK6</accession>
<dbReference type="GO" id="GO:0009691">
    <property type="term" value="P:cytokinin biosynthetic process"/>
    <property type="evidence" value="ECO:0007669"/>
    <property type="project" value="UniProtKB-KW"/>
</dbReference>
<dbReference type="OrthoDB" id="775260at2759"/>
<dbReference type="PANTHER" id="PTHR11088">
    <property type="entry name" value="TRNA DIMETHYLALLYLTRANSFERASE"/>
    <property type="match status" value="1"/>
</dbReference>
<keyword evidence="7" id="KW-1185">Reference proteome</keyword>
<evidence type="ECO:0000313" key="6">
    <source>
        <dbReference type="EMBL" id="ESR38645.1"/>
    </source>
</evidence>
<evidence type="ECO:0000256" key="2">
    <source>
        <dbReference type="ARBA" id="ARBA00022679"/>
    </source>
</evidence>
<proteinExistence type="inferred from homology"/>
<evidence type="ECO:0000256" key="3">
    <source>
        <dbReference type="ARBA" id="ARBA00022712"/>
    </source>
</evidence>
<dbReference type="eggNOG" id="KOG1384">
    <property type="taxonomic scope" value="Eukaryota"/>
</dbReference>
<reference evidence="6 7" key="1">
    <citation type="submission" date="2013-10" db="EMBL/GenBank/DDBJ databases">
        <authorList>
            <consortium name="International Citrus Genome Consortium"/>
            <person name="Jenkins J."/>
            <person name="Schmutz J."/>
            <person name="Prochnik S."/>
            <person name="Rokhsar D."/>
            <person name="Gmitter F."/>
            <person name="Ollitrault P."/>
            <person name="Machado M."/>
            <person name="Talon M."/>
            <person name="Wincker P."/>
            <person name="Jaillon O."/>
            <person name="Morgante M."/>
        </authorList>
    </citation>
    <scope>NUCLEOTIDE SEQUENCE</scope>
    <source>
        <strain evidence="7">cv. Clemenules</strain>
    </source>
</reference>
<dbReference type="InterPro" id="IPR039657">
    <property type="entry name" value="Dimethylallyltransferase"/>
</dbReference>
<keyword evidence="4" id="KW-0547">Nucleotide-binding</keyword>
<evidence type="ECO:0000313" key="7">
    <source>
        <dbReference type="Proteomes" id="UP000030687"/>
    </source>
</evidence>
<dbReference type="InParanoid" id="V4SIK6"/>
<dbReference type="Gene3D" id="3.40.50.300">
    <property type="entry name" value="P-loop containing nucleotide triphosphate hydrolases"/>
    <property type="match status" value="1"/>
</dbReference>
<dbReference type="GO" id="GO:0006400">
    <property type="term" value="P:tRNA modification"/>
    <property type="evidence" value="ECO:0007669"/>
    <property type="project" value="TreeGrafter"/>
</dbReference>
<dbReference type="AlphaFoldDB" id="V4SIK6"/>
<dbReference type="KEGG" id="cic:CICLE_v10025914mg"/>
<dbReference type="InterPro" id="IPR027417">
    <property type="entry name" value="P-loop_NTPase"/>
</dbReference>
<evidence type="ECO:0000256" key="4">
    <source>
        <dbReference type="ARBA" id="ARBA00022741"/>
    </source>
</evidence>
<dbReference type="Proteomes" id="UP000030687">
    <property type="component" value="Unassembled WGS sequence"/>
</dbReference>
<comment type="similarity">
    <text evidence="1">Belongs to the IPP transferase family.</text>
</comment>
<dbReference type="Pfam" id="PF01715">
    <property type="entry name" value="IPPT"/>
    <property type="match status" value="2"/>
</dbReference>
<keyword evidence="3" id="KW-0203">Cytokinin biosynthesis</keyword>
<dbReference type="Gramene" id="ESR38645">
    <property type="protein sequence ID" value="ESR38645"/>
    <property type="gene ID" value="CICLE_v10025914mg"/>
</dbReference>
<dbReference type="SUPFAM" id="SSF52540">
    <property type="entry name" value="P-loop containing nucleoside triphosphate hydrolases"/>
    <property type="match status" value="1"/>
</dbReference>
<evidence type="ECO:0000256" key="5">
    <source>
        <dbReference type="ARBA" id="ARBA00022840"/>
    </source>
</evidence>
<dbReference type="PANTHER" id="PTHR11088:SF59">
    <property type="entry name" value="ADENYLATE ISOPENTENYLTRANSFERASE"/>
    <property type="match status" value="1"/>
</dbReference>
<dbReference type="GO" id="GO:0052381">
    <property type="term" value="F:tRNA dimethylallyltransferase activity"/>
    <property type="evidence" value="ECO:0007669"/>
    <property type="project" value="TreeGrafter"/>
</dbReference>
<sequence>MGNEHNVIYQNCLQLNSILEPSLCTQMNRDIKSFLFLAFIFCKAGRQQLVFDKSMLSTAVIWYGCLTILARHEYYRDMERWLIVVHPSDCLIFAGFSHAAGFWIPQVDHRGKSNFISKNLVSTRVITMNFNKKKVVFVMGATATGKTKLSIDLAIHFSGEAINSNKIQVYKGLDIATNKVTASERQGVPHHLLGFVDPEADYPEEEFCEHALRAIDKIIENGHLPIIVGGSNTYIEALVEDSIIYFRANYDCCFLWMDVDPLVLYKYVGIRVDKMVETGLVDEVRDMFDPNADYNRGIRRSIRAPELHEYLKLESNMKNETTNNYKDLLLKNERGQLRPFYRPECRRICIKQADQHPSKGSNSHN</sequence>
<organism evidence="6 7">
    <name type="scientific">Citrus clementina</name>
    <name type="common">Clementine</name>
    <name type="synonym">Citrus deliciosa x Citrus sinensis</name>
    <dbReference type="NCBI Taxonomy" id="85681"/>
    <lineage>
        <taxon>Eukaryota</taxon>
        <taxon>Viridiplantae</taxon>
        <taxon>Streptophyta</taxon>
        <taxon>Embryophyta</taxon>
        <taxon>Tracheophyta</taxon>
        <taxon>Spermatophyta</taxon>
        <taxon>Magnoliopsida</taxon>
        <taxon>eudicotyledons</taxon>
        <taxon>Gunneridae</taxon>
        <taxon>Pentapetalae</taxon>
        <taxon>rosids</taxon>
        <taxon>malvids</taxon>
        <taxon>Sapindales</taxon>
        <taxon>Rutaceae</taxon>
        <taxon>Aurantioideae</taxon>
        <taxon>Citrus</taxon>
    </lineage>
</organism>
<name>V4SIK6_CITCL</name>
<evidence type="ECO:0000256" key="1">
    <source>
        <dbReference type="ARBA" id="ARBA00005842"/>
    </source>
</evidence>
<dbReference type="GO" id="GO:0005739">
    <property type="term" value="C:mitochondrion"/>
    <property type="evidence" value="ECO:0007669"/>
    <property type="project" value="TreeGrafter"/>
</dbReference>
<dbReference type="STRING" id="85681.V4SIK6"/>
<keyword evidence="2" id="KW-0808">Transferase</keyword>
<protein>
    <recommendedName>
        <fullName evidence="8">Adenylate isopentenyltransferase</fullName>
    </recommendedName>
</protein>
<evidence type="ECO:0008006" key="8">
    <source>
        <dbReference type="Google" id="ProtNLM"/>
    </source>
</evidence>
<dbReference type="GO" id="GO:0005524">
    <property type="term" value="F:ATP binding"/>
    <property type="evidence" value="ECO:0007669"/>
    <property type="project" value="UniProtKB-KW"/>
</dbReference>